<reference evidence="2 3" key="1">
    <citation type="journal article" date="2012" name="Genome Biol.">
        <title>Genome and low-iron response of an oceanic diatom adapted to chronic iron limitation.</title>
        <authorList>
            <person name="Lommer M."/>
            <person name="Specht M."/>
            <person name="Roy A.S."/>
            <person name="Kraemer L."/>
            <person name="Andreson R."/>
            <person name="Gutowska M.A."/>
            <person name="Wolf J."/>
            <person name="Bergner S.V."/>
            <person name="Schilhabel M.B."/>
            <person name="Klostermeier U.C."/>
            <person name="Beiko R.G."/>
            <person name="Rosenstiel P."/>
            <person name="Hippler M."/>
            <person name="Laroche J."/>
        </authorList>
    </citation>
    <scope>NUCLEOTIDE SEQUENCE [LARGE SCALE GENOMIC DNA]</scope>
    <source>
        <strain evidence="2 3">CCMP1005</strain>
    </source>
</reference>
<protein>
    <submittedName>
        <fullName evidence="2">Uncharacterized protein</fullName>
    </submittedName>
</protein>
<dbReference type="EMBL" id="AGNL01026863">
    <property type="protein sequence ID" value="EJK57857.1"/>
    <property type="molecule type" value="Genomic_DNA"/>
</dbReference>
<dbReference type="AlphaFoldDB" id="K0SH41"/>
<proteinExistence type="predicted"/>
<dbReference type="eggNOG" id="ENOG502RA9G">
    <property type="taxonomic scope" value="Eukaryota"/>
</dbReference>
<comment type="caution">
    <text evidence="2">The sequence shown here is derived from an EMBL/GenBank/DDBJ whole genome shotgun (WGS) entry which is preliminary data.</text>
</comment>
<keyword evidence="3" id="KW-1185">Reference proteome</keyword>
<dbReference type="Proteomes" id="UP000266841">
    <property type="component" value="Unassembled WGS sequence"/>
</dbReference>
<sequence>MNSYVVAEGVQEPVSQTLPQFRSLSYYVVCRDTDRWRPPRSTRAAGDGEGSRGTHPAVVEGHVPDARAPLRVGRVAAPLSSDPTELPEPCSLEADPTFTSSRPTPSSLSEHLSRHFAGALREAFSPSDQPRHAHRDLVLPLLVQSVAGLFGGLGALLALTRVWKSVPPEAGVRFGSACVMAGATFGAVRLGERVWDQVEDWRERRRMARLVDGGWGRVRE</sequence>
<feature type="region of interest" description="Disordered" evidence="1">
    <location>
        <begin position="37"/>
        <end position="59"/>
    </location>
</feature>
<evidence type="ECO:0000313" key="3">
    <source>
        <dbReference type="Proteomes" id="UP000266841"/>
    </source>
</evidence>
<organism evidence="2 3">
    <name type="scientific">Thalassiosira oceanica</name>
    <name type="common">Marine diatom</name>
    <dbReference type="NCBI Taxonomy" id="159749"/>
    <lineage>
        <taxon>Eukaryota</taxon>
        <taxon>Sar</taxon>
        <taxon>Stramenopiles</taxon>
        <taxon>Ochrophyta</taxon>
        <taxon>Bacillariophyta</taxon>
        <taxon>Coscinodiscophyceae</taxon>
        <taxon>Thalassiosirophycidae</taxon>
        <taxon>Thalassiosirales</taxon>
        <taxon>Thalassiosiraceae</taxon>
        <taxon>Thalassiosira</taxon>
    </lineage>
</organism>
<evidence type="ECO:0000256" key="1">
    <source>
        <dbReference type="SAM" id="MobiDB-lite"/>
    </source>
</evidence>
<name>K0SH41_THAOC</name>
<evidence type="ECO:0000313" key="2">
    <source>
        <dbReference type="EMBL" id="EJK57857.1"/>
    </source>
</evidence>
<accession>K0SH41</accession>
<gene>
    <name evidence="2" type="ORF">THAOC_22061</name>
</gene>